<proteinExistence type="predicted"/>
<feature type="non-terminal residue" evidence="2">
    <location>
        <position position="145"/>
    </location>
</feature>
<feature type="non-terminal residue" evidence="2">
    <location>
        <position position="1"/>
    </location>
</feature>
<sequence length="145" mass="17583">QLFTFIIQRTTTENKIKDSEREITKYQTLLETKDKVYNELQRKFNEHVSHLKSIQEQHSVQSNQQEERLEQLTNELKKTTQLLENERILIEKERSKHNQIQDQLEASIQEKTLDFEEMKRRLVKAVREKADLFNSIYSYEIKLEE</sequence>
<evidence type="ECO:0000256" key="1">
    <source>
        <dbReference type="SAM" id="Coils"/>
    </source>
</evidence>
<organism evidence="2 3">
    <name type="scientific">Adineta steineri</name>
    <dbReference type="NCBI Taxonomy" id="433720"/>
    <lineage>
        <taxon>Eukaryota</taxon>
        <taxon>Metazoa</taxon>
        <taxon>Spiralia</taxon>
        <taxon>Gnathifera</taxon>
        <taxon>Rotifera</taxon>
        <taxon>Eurotatoria</taxon>
        <taxon>Bdelloidea</taxon>
        <taxon>Adinetida</taxon>
        <taxon>Adinetidae</taxon>
        <taxon>Adineta</taxon>
    </lineage>
</organism>
<dbReference type="AlphaFoldDB" id="A0A820LIU4"/>
<evidence type="ECO:0000313" key="3">
    <source>
        <dbReference type="Proteomes" id="UP000663868"/>
    </source>
</evidence>
<feature type="coiled-coil region" evidence="1">
    <location>
        <begin position="37"/>
        <end position="128"/>
    </location>
</feature>
<comment type="caution">
    <text evidence="2">The sequence shown here is derived from an EMBL/GenBank/DDBJ whole genome shotgun (WGS) entry which is preliminary data.</text>
</comment>
<protein>
    <submittedName>
        <fullName evidence="2">Uncharacterized protein</fullName>
    </submittedName>
</protein>
<reference evidence="2" key="1">
    <citation type="submission" date="2021-02" db="EMBL/GenBank/DDBJ databases">
        <authorList>
            <person name="Nowell W R."/>
        </authorList>
    </citation>
    <scope>NUCLEOTIDE SEQUENCE</scope>
</reference>
<accession>A0A820LIU4</accession>
<gene>
    <name evidence="2" type="ORF">KXQ929_LOCUS48648</name>
</gene>
<keyword evidence="1" id="KW-0175">Coiled coil</keyword>
<name>A0A820LIU4_9BILA</name>
<dbReference type="Proteomes" id="UP000663868">
    <property type="component" value="Unassembled WGS sequence"/>
</dbReference>
<evidence type="ECO:0000313" key="2">
    <source>
        <dbReference type="EMBL" id="CAF4358012.1"/>
    </source>
</evidence>
<dbReference type="EMBL" id="CAJOBB010019407">
    <property type="protein sequence ID" value="CAF4358012.1"/>
    <property type="molecule type" value="Genomic_DNA"/>
</dbReference>